<evidence type="ECO:0000313" key="4">
    <source>
        <dbReference type="Proteomes" id="UP001382727"/>
    </source>
</evidence>
<evidence type="ECO:0000256" key="1">
    <source>
        <dbReference type="SAM" id="Phobius"/>
    </source>
</evidence>
<keyword evidence="1" id="KW-0812">Transmembrane</keyword>
<evidence type="ECO:0000259" key="2">
    <source>
        <dbReference type="Pfam" id="PF07811"/>
    </source>
</evidence>
<evidence type="ECO:0000313" key="3">
    <source>
        <dbReference type="EMBL" id="WXB77880.1"/>
    </source>
</evidence>
<feature type="transmembrane region" description="Helical" evidence="1">
    <location>
        <begin position="12"/>
        <end position="30"/>
    </location>
</feature>
<feature type="domain" description="TadE-like" evidence="2">
    <location>
        <begin position="14"/>
        <end position="51"/>
    </location>
</feature>
<accession>A0ABZ2MLE5</accession>
<name>A0ABZ2MLE5_9MICO</name>
<keyword evidence="1" id="KW-0472">Membrane</keyword>
<sequence>MDRLTQESGSASIFVVTSAFVMIMLVGIAVDLGGKVYAQQNAQDVARHAARTAGQAIQVPEAVRGEEVVADPQAARQAAQRYLNGSDMSGRATVVDSETMHITTSDTYETKFLGIIGIEGFAVHGEAEARIVRVVDGAER</sequence>
<gene>
    <name evidence="3" type="ORF">V1351_07335</name>
</gene>
<reference evidence="3 4" key="1">
    <citation type="submission" date="2024-02" db="EMBL/GenBank/DDBJ databases">
        <title>Janibacter sp. nov., isolated from gut of marine sandworm.</title>
        <authorList>
            <person name="Kim B."/>
            <person name="Jun M.O."/>
            <person name="Shin N.-R."/>
        </authorList>
    </citation>
    <scope>NUCLEOTIDE SEQUENCE [LARGE SCALE GENOMIC DNA]</scope>
    <source>
        <strain evidence="3 4">A1S7</strain>
    </source>
</reference>
<dbReference type="EMBL" id="CP144913">
    <property type="protein sequence ID" value="WXB77880.1"/>
    <property type="molecule type" value="Genomic_DNA"/>
</dbReference>
<protein>
    <submittedName>
        <fullName evidence="3">Pilus assembly protein TadG-related protein</fullName>
    </submittedName>
</protein>
<dbReference type="Proteomes" id="UP001382727">
    <property type="component" value="Chromosome"/>
</dbReference>
<dbReference type="RefSeq" id="WP_338752170.1">
    <property type="nucleotide sequence ID" value="NZ_CP144913.1"/>
</dbReference>
<keyword evidence="1" id="KW-1133">Transmembrane helix</keyword>
<proteinExistence type="predicted"/>
<organism evidence="3 4">
    <name type="scientific">Janibacter alittae</name>
    <dbReference type="NCBI Taxonomy" id="3115209"/>
    <lineage>
        <taxon>Bacteria</taxon>
        <taxon>Bacillati</taxon>
        <taxon>Actinomycetota</taxon>
        <taxon>Actinomycetes</taxon>
        <taxon>Micrococcales</taxon>
        <taxon>Intrasporangiaceae</taxon>
        <taxon>Janibacter</taxon>
    </lineage>
</organism>
<dbReference type="Pfam" id="PF07811">
    <property type="entry name" value="TadE"/>
    <property type="match status" value="1"/>
</dbReference>
<dbReference type="InterPro" id="IPR012495">
    <property type="entry name" value="TadE-like_dom"/>
</dbReference>
<keyword evidence="4" id="KW-1185">Reference proteome</keyword>